<keyword evidence="2" id="KW-0863">Zinc-finger</keyword>
<name>A0A6S6VTX6_9PLEO</name>
<evidence type="ECO:0000256" key="1">
    <source>
        <dbReference type="ARBA" id="ARBA00022723"/>
    </source>
</evidence>
<keyword evidence="3" id="KW-0862">Zinc</keyword>
<evidence type="ECO:0000259" key="4">
    <source>
        <dbReference type="PROSITE" id="PS50865"/>
    </source>
</evidence>
<dbReference type="PANTHER" id="PTHR10237">
    <property type="entry name" value="DEFORMED EPIDERMAL AUTOREGULATORY FACTOR 1 HOMOLOG SUPPRESSIN"/>
    <property type="match status" value="1"/>
</dbReference>
<evidence type="ECO:0000313" key="5">
    <source>
        <dbReference type="EMBL" id="CAE7016290.1"/>
    </source>
</evidence>
<dbReference type="EMBL" id="HG992978">
    <property type="protein sequence ID" value="CAE7016290.1"/>
    <property type="molecule type" value="Genomic_DNA"/>
</dbReference>
<evidence type="ECO:0000256" key="3">
    <source>
        <dbReference type="ARBA" id="ARBA00022833"/>
    </source>
</evidence>
<evidence type="ECO:0000313" key="6">
    <source>
        <dbReference type="Proteomes" id="UP000472372"/>
    </source>
</evidence>
<dbReference type="GO" id="GO:0000981">
    <property type="term" value="F:DNA-binding transcription factor activity, RNA polymerase II-specific"/>
    <property type="evidence" value="ECO:0007669"/>
    <property type="project" value="TreeGrafter"/>
</dbReference>
<accession>A0A6S6VTX6</accession>
<organism evidence="5 6">
    <name type="scientific">Pyrenophora teres f. teres</name>
    <dbReference type="NCBI Taxonomy" id="97479"/>
    <lineage>
        <taxon>Eukaryota</taxon>
        <taxon>Fungi</taxon>
        <taxon>Dikarya</taxon>
        <taxon>Ascomycota</taxon>
        <taxon>Pezizomycotina</taxon>
        <taxon>Dothideomycetes</taxon>
        <taxon>Pleosporomycetidae</taxon>
        <taxon>Pleosporales</taxon>
        <taxon>Pleosporineae</taxon>
        <taxon>Pleosporaceae</taxon>
        <taxon>Pyrenophora</taxon>
    </lineage>
</organism>
<dbReference type="Proteomes" id="UP000472372">
    <property type="component" value="Chromosome 2"/>
</dbReference>
<reference evidence="5" key="1">
    <citation type="submission" date="2021-02" db="EMBL/GenBank/DDBJ databases">
        <authorList>
            <person name="Syme A R."/>
            <person name="Syme A R."/>
            <person name="Moolhuijzen P."/>
        </authorList>
    </citation>
    <scope>NUCLEOTIDE SEQUENCE</scope>
    <source>
        <strain evidence="5">W1-1</strain>
    </source>
</reference>
<dbReference type="SUPFAM" id="SSF144232">
    <property type="entry name" value="HIT/MYND zinc finger-like"/>
    <property type="match status" value="1"/>
</dbReference>
<dbReference type="Pfam" id="PF01753">
    <property type="entry name" value="zf-MYND"/>
    <property type="match status" value="1"/>
</dbReference>
<dbReference type="GO" id="GO:0005634">
    <property type="term" value="C:nucleus"/>
    <property type="evidence" value="ECO:0007669"/>
    <property type="project" value="TreeGrafter"/>
</dbReference>
<gene>
    <name evidence="5" type="ORF">PTTW11_02933</name>
</gene>
<sequence>MDTTESDTVVVPPLSSPQDHLCFTCKQPATKRCSRCLNARYCSATCQEKDWKTHMLVCKSFATLEPRPGPNFFRGIFFPPNEPLARFVWIEYGSAENWTTIQPHKVTGDIMRGHFQPGVWPLERPASHTLGIYHTDRYLIDGSLPTPSITKAIGASGIYFRGPFLAHGHEDDKMDEDDEVEEFGRPCDLDTADLSYLLGFFQVRGEKLRRGNDLHGIFP</sequence>
<protein>
    <submittedName>
        <fullName evidence="5">Zinc finger mynd-type protein</fullName>
    </submittedName>
</protein>
<dbReference type="InterPro" id="IPR002893">
    <property type="entry name" value="Znf_MYND"/>
</dbReference>
<feature type="domain" description="MYND-type" evidence="4">
    <location>
        <begin position="22"/>
        <end position="58"/>
    </location>
</feature>
<dbReference type="PROSITE" id="PS50865">
    <property type="entry name" value="ZF_MYND_2"/>
    <property type="match status" value="1"/>
</dbReference>
<proteinExistence type="predicted"/>
<dbReference type="AlphaFoldDB" id="A0A6S6VTX6"/>
<dbReference type="GO" id="GO:0008270">
    <property type="term" value="F:zinc ion binding"/>
    <property type="evidence" value="ECO:0007669"/>
    <property type="project" value="UniProtKB-KW"/>
</dbReference>
<keyword evidence="1" id="KW-0479">Metal-binding</keyword>
<dbReference type="Gene3D" id="6.10.140.2220">
    <property type="match status" value="1"/>
</dbReference>
<dbReference type="InterPro" id="IPR024119">
    <property type="entry name" value="TF_DEAF-1"/>
</dbReference>
<evidence type="ECO:0000256" key="2">
    <source>
        <dbReference type="ARBA" id="ARBA00022771"/>
    </source>
</evidence>
<dbReference type="PANTHER" id="PTHR10237:SF15">
    <property type="entry name" value="LD37257P"/>
    <property type="match status" value="1"/>
</dbReference>